<dbReference type="GO" id="GO:0032259">
    <property type="term" value="P:methylation"/>
    <property type="evidence" value="ECO:0007669"/>
    <property type="project" value="UniProtKB-KW"/>
</dbReference>
<sequence length="222" mass="24793">MASTAQPADLQTTSVTAAYDRWAPVYDMVFGKVFTEGRSDAIRAAEAALPEGGRVLEVGVGTGISLPHYQRSTRLVAVDLSDAMLDKARARKARLELDNVEDIQVMDAEAMRFEDDSFEVVMAQYIITSCPNPERALDEFVRVAKPGGDIIITTRIGANLGLRGRIEKFLMPLTTKLGFRTEFPYTRYENWAKMNGRVELVENTSLPPLGHFSMLRYRKLAE</sequence>
<dbReference type="InterPro" id="IPR029063">
    <property type="entry name" value="SAM-dependent_MTases_sf"/>
</dbReference>
<protein>
    <submittedName>
        <fullName evidence="2">Class I SAM-dependent methyltransferase</fullName>
    </submittedName>
</protein>
<dbReference type="CDD" id="cd02440">
    <property type="entry name" value="AdoMet_MTases"/>
    <property type="match status" value="1"/>
</dbReference>
<gene>
    <name evidence="2" type="ORF">D2V17_13615</name>
</gene>
<name>A0A3A1P670_9SPHN</name>
<accession>A0A3A1P670</accession>
<dbReference type="EMBL" id="QXFM01000113">
    <property type="protein sequence ID" value="RIV83228.1"/>
    <property type="molecule type" value="Genomic_DNA"/>
</dbReference>
<dbReference type="AlphaFoldDB" id="A0A3A1P670"/>
<dbReference type="Gene3D" id="3.40.50.150">
    <property type="entry name" value="Vaccinia Virus protein VP39"/>
    <property type="match status" value="1"/>
</dbReference>
<dbReference type="GO" id="GO:0008757">
    <property type="term" value="F:S-adenosylmethionine-dependent methyltransferase activity"/>
    <property type="evidence" value="ECO:0007669"/>
    <property type="project" value="InterPro"/>
</dbReference>
<evidence type="ECO:0000259" key="1">
    <source>
        <dbReference type="Pfam" id="PF08241"/>
    </source>
</evidence>
<dbReference type="SUPFAM" id="SSF53335">
    <property type="entry name" value="S-adenosyl-L-methionine-dependent methyltransferases"/>
    <property type="match status" value="1"/>
</dbReference>
<keyword evidence="2" id="KW-0489">Methyltransferase</keyword>
<comment type="caution">
    <text evidence="2">The sequence shown here is derived from an EMBL/GenBank/DDBJ whole genome shotgun (WGS) entry which is preliminary data.</text>
</comment>
<organism evidence="2 3">
    <name type="scientific">Aurantiacibacter xanthus</name>
    <dbReference type="NCBI Taxonomy" id="1784712"/>
    <lineage>
        <taxon>Bacteria</taxon>
        <taxon>Pseudomonadati</taxon>
        <taxon>Pseudomonadota</taxon>
        <taxon>Alphaproteobacteria</taxon>
        <taxon>Sphingomonadales</taxon>
        <taxon>Erythrobacteraceae</taxon>
        <taxon>Aurantiacibacter</taxon>
    </lineage>
</organism>
<dbReference type="Pfam" id="PF08241">
    <property type="entry name" value="Methyltransf_11"/>
    <property type="match status" value="1"/>
</dbReference>
<dbReference type="Proteomes" id="UP000265366">
    <property type="component" value="Unassembled WGS sequence"/>
</dbReference>
<proteinExistence type="predicted"/>
<reference evidence="2 3" key="1">
    <citation type="submission" date="2018-08" db="EMBL/GenBank/DDBJ databases">
        <title>Erythrobacter zhengii sp.nov., a bacterium isolated from deep-sea sediment.</title>
        <authorList>
            <person name="Fang C."/>
            <person name="Wu Y.-H."/>
            <person name="Sun C."/>
            <person name="Wang H."/>
            <person name="Cheng H."/>
            <person name="Meng F.-X."/>
            <person name="Wang C.-S."/>
            <person name="Xu X.-W."/>
        </authorList>
    </citation>
    <scope>NUCLEOTIDE SEQUENCE [LARGE SCALE GENOMIC DNA]</scope>
    <source>
        <strain evidence="2 3">CCTCC AB 2015396</strain>
    </source>
</reference>
<dbReference type="PANTHER" id="PTHR43591">
    <property type="entry name" value="METHYLTRANSFERASE"/>
    <property type="match status" value="1"/>
</dbReference>
<dbReference type="InterPro" id="IPR013216">
    <property type="entry name" value="Methyltransf_11"/>
</dbReference>
<dbReference type="OrthoDB" id="9777830at2"/>
<evidence type="ECO:0000313" key="2">
    <source>
        <dbReference type="EMBL" id="RIV83228.1"/>
    </source>
</evidence>
<evidence type="ECO:0000313" key="3">
    <source>
        <dbReference type="Proteomes" id="UP000265366"/>
    </source>
</evidence>
<feature type="domain" description="Methyltransferase type 11" evidence="1">
    <location>
        <begin position="56"/>
        <end position="152"/>
    </location>
</feature>
<keyword evidence="3" id="KW-1185">Reference proteome</keyword>
<keyword evidence="2" id="KW-0808">Transferase</keyword>